<gene>
    <name evidence="6" type="primary">top6B</name>
    <name evidence="8" type="ORF">ENU21_02405</name>
</gene>
<dbReference type="InterPro" id="IPR005734">
    <property type="entry name" value="TopoVI_B"/>
</dbReference>
<dbReference type="GO" id="GO:0006260">
    <property type="term" value="P:DNA replication"/>
    <property type="evidence" value="ECO:0007669"/>
    <property type="project" value="UniProtKB-UniRule"/>
</dbReference>
<keyword evidence="3 6" id="KW-0799">Topoisomerase</keyword>
<dbReference type="PIRSF" id="PIRSF006553">
    <property type="entry name" value="TopoVI_B"/>
    <property type="match status" value="1"/>
</dbReference>
<dbReference type="InterPro" id="IPR036890">
    <property type="entry name" value="HATPase_C_sf"/>
</dbReference>
<feature type="binding site" evidence="6">
    <location>
        <begin position="94"/>
        <end position="95"/>
    </location>
    <ligand>
        <name>ATP</name>
        <dbReference type="ChEBI" id="CHEBI:30616"/>
    </ligand>
</feature>
<evidence type="ECO:0000256" key="3">
    <source>
        <dbReference type="ARBA" id="ARBA00023029"/>
    </source>
</evidence>
<dbReference type="AlphaFoldDB" id="A0A7C4D317"/>
<name>A0A7C4D317_THEPE</name>
<dbReference type="GO" id="GO:0003918">
    <property type="term" value="F:DNA topoisomerase type II (double strand cut, ATP-hydrolyzing) activity"/>
    <property type="evidence" value="ECO:0007669"/>
    <property type="project" value="UniProtKB-UniRule"/>
</dbReference>
<comment type="subunit">
    <text evidence="6">Homodimer. Heterotetramer of two Top6A and two Top6B chains.</text>
</comment>
<dbReference type="InterPro" id="IPR003594">
    <property type="entry name" value="HATPase_dom"/>
</dbReference>
<feature type="binding site" evidence="6">
    <location>
        <position position="39"/>
    </location>
    <ligand>
        <name>ATP</name>
        <dbReference type="ChEBI" id="CHEBI:30616"/>
    </ligand>
</feature>
<dbReference type="EC" id="5.6.2.2" evidence="6"/>
<feature type="binding site" evidence="6">
    <location>
        <position position="423"/>
    </location>
    <ligand>
        <name>ATP</name>
        <dbReference type="ChEBI" id="CHEBI:30616"/>
    </ligand>
</feature>
<comment type="catalytic activity">
    <reaction evidence="6">
        <text>ATP-dependent breakage, passage and rejoining of double-stranded DNA.</text>
        <dbReference type="EC" id="5.6.2.2"/>
    </reaction>
</comment>
<dbReference type="GO" id="GO:0005524">
    <property type="term" value="F:ATP binding"/>
    <property type="evidence" value="ECO:0007669"/>
    <property type="project" value="UniProtKB-UniRule"/>
</dbReference>
<dbReference type="EMBL" id="DTBQ01000069">
    <property type="protein sequence ID" value="HGM46592.1"/>
    <property type="molecule type" value="Genomic_DNA"/>
</dbReference>
<dbReference type="NCBIfam" id="TIGR01052">
    <property type="entry name" value="top6b"/>
    <property type="match status" value="1"/>
</dbReference>
<protein>
    <recommendedName>
        <fullName evidence="6">Type 2 DNA topoisomerase 6 subunit B</fullName>
        <ecNumber evidence="6">5.6.2.2</ecNumber>
    </recommendedName>
    <alternativeName>
        <fullName evidence="6">Type II DNA topoisomerase VI subunit B</fullName>
        <shortName evidence="6">TopoVI-B</shortName>
    </alternativeName>
</protein>
<evidence type="ECO:0000256" key="5">
    <source>
        <dbReference type="ARBA" id="ARBA00023235"/>
    </source>
</evidence>
<comment type="similarity">
    <text evidence="6">Belongs to the TOP6B family.</text>
</comment>
<dbReference type="PANTHER" id="PTHR48444:SF1">
    <property type="entry name" value="DNA TOPOISOMERASE 6 SUBUNIT B"/>
    <property type="match status" value="1"/>
</dbReference>
<feature type="binding site" evidence="6">
    <location>
        <position position="73"/>
    </location>
    <ligand>
        <name>ATP</name>
        <dbReference type="ChEBI" id="CHEBI:30616"/>
    </ligand>
</feature>
<dbReference type="InterPro" id="IPR015320">
    <property type="entry name" value="TopoVI_B_transducer"/>
</dbReference>
<evidence type="ECO:0000256" key="1">
    <source>
        <dbReference type="ARBA" id="ARBA00022741"/>
    </source>
</evidence>
<keyword evidence="2 6" id="KW-0067">ATP-binding</keyword>
<dbReference type="Pfam" id="PF02518">
    <property type="entry name" value="HATPase_c"/>
    <property type="match status" value="1"/>
</dbReference>
<feature type="binding site" evidence="6">
    <location>
        <begin position="103"/>
        <end position="110"/>
    </location>
    <ligand>
        <name>ATP</name>
        <dbReference type="ChEBI" id="CHEBI:30616"/>
    </ligand>
</feature>
<dbReference type="SUPFAM" id="SSF55874">
    <property type="entry name" value="ATPase domain of HSP90 chaperone/DNA topoisomerase II/histidine kinase"/>
    <property type="match status" value="1"/>
</dbReference>
<dbReference type="Gene3D" id="3.30.230.10">
    <property type="match status" value="1"/>
</dbReference>
<evidence type="ECO:0000259" key="7">
    <source>
        <dbReference type="SMART" id="SM00387"/>
    </source>
</evidence>
<reference evidence="8" key="1">
    <citation type="journal article" date="2020" name="mSystems">
        <title>Genome- and Community-Level Interaction Insights into Carbon Utilization and Element Cycling Functions of Hydrothermarchaeota in Hydrothermal Sediment.</title>
        <authorList>
            <person name="Zhou Z."/>
            <person name="Liu Y."/>
            <person name="Xu W."/>
            <person name="Pan J."/>
            <person name="Luo Z.H."/>
            <person name="Li M."/>
        </authorList>
    </citation>
    <scope>NUCLEOTIDE SEQUENCE</scope>
    <source>
        <strain evidence="8">SpSt-649</strain>
    </source>
</reference>
<evidence type="ECO:0000256" key="6">
    <source>
        <dbReference type="HAMAP-Rule" id="MF_00322"/>
    </source>
</evidence>
<dbReference type="CDD" id="cd00823">
    <property type="entry name" value="TopoIIB_Trans"/>
    <property type="match status" value="1"/>
</dbReference>
<keyword evidence="5 6" id="KW-0413">Isomerase</keyword>
<dbReference type="Pfam" id="PF09239">
    <property type="entry name" value="Topo-VIb_trans"/>
    <property type="match status" value="1"/>
</dbReference>
<proteinExistence type="inferred from homology"/>
<dbReference type="NCBIfam" id="NF003218">
    <property type="entry name" value="PRK04184.1"/>
    <property type="match status" value="1"/>
</dbReference>
<dbReference type="Gene3D" id="3.30.565.10">
    <property type="entry name" value="Histidine kinase-like ATPase, C-terminal domain"/>
    <property type="match status" value="1"/>
</dbReference>
<dbReference type="PANTHER" id="PTHR48444">
    <property type="entry name" value="DNA TOPOISOMERASE 6 SUBUNIT B"/>
    <property type="match status" value="1"/>
</dbReference>
<comment type="caution">
    <text evidence="8">The sequence shown here is derived from an EMBL/GenBank/DDBJ whole genome shotgun (WGS) entry which is preliminary data.</text>
</comment>
<evidence type="ECO:0000256" key="4">
    <source>
        <dbReference type="ARBA" id="ARBA00023125"/>
    </source>
</evidence>
<sequence length="516" mass="58553">MERFRGLSPAEFFHRNREVAGFANPARALYQTIRELVENSLDATENHGILPVIYVEVQQDPENENRVTVIVADNGIGIPLHEVPNVFGRVFYGSKYVIRQSRGVFGLGVKMAVLYAQMTTGKPIYVRTAPLNSPVEGEYYLQIDISRNIPHVLRARFRRKDRDWHGTVVKLTLEGSWLLAKKRILEYIKRTALITPYASIRLKTPEEDIKFKRVTRKLPEPPSTGLYHPRGVDIEVLKEMLRSLNSNDITLHEFLVKNFEGVGEKIALDFLSWAGFDPGKKVKDLKSEDLEQLATKMKAYEGWRRPRPYTLSPLGSQLLEEGVKRILSPEFVAAVSRPPSSYGGHPFIVEAAIAYGGEIPPGDSPLLLRFANRMPLLYDEGVDVSRKIVDSIDWSIYKVKFPAPLAVVIHICSTKIPFKGVGKEAIADVPEIERELEIAVREISRELRLYLSRLERLQEARRKEVIFRKYMKEVAGALSYITSIREEELLLKLEELVRGELGKVSFVEEGNGSGSE</sequence>
<dbReference type="InterPro" id="IPR014721">
    <property type="entry name" value="Ribsml_uS5_D2-typ_fold_subgr"/>
</dbReference>
<dbReference type="HAMAP" id="MF_00322">
    <property type="entry name" value="Top6B"/>
    <property type="match status" value="1"/>
</dbReference>
<dbReference type="InterPro" id="IPR010979">
    <property type="entry name" value="Ribosomal_uS13-like_H2TH"/>
</dbReference>
<dbReference type="GO" id="GO:0003677">
    <property type="term" value="F:DNA binding"/>
    <property type="evidence" value="ECO:0007669"/>
    <property type="project" value="UniProtKB-UniRule"/>
</dbReference>
<dbReference type="SUPFAM" id="SSF54211">
    <property type="entry name" value="Ribosomal protein S5 domain 2-like"/>
    <property type="match status" value="1"/>
</dbReference>
<organism evidence="8">
    <name type="scientific">Thermofilum pendens</name>
    <dbReference type="NCBI Taxonomy" id="2269"/>
    <lineage>
        <taxon>Archaea</taxon>
        <taxon>Thermoproteota</taxon>
        <taxon>Thermoprotei</taxon>
        <taxon>Thermofilales</taxon>
        <taxon>Thermofilaceae</taxon>
        <taxon>Thermofilum</taxon>
    </lineage>
</organism>
<evidence type="ECO:0000313" key="8">
    <source>
        <dbReference type="EMBL" id="HGM46592.1"/>
    </source>
</evidence>
<dbReference type="GO" id="GO:0006265">
    <property type="term" value="P:DNA topological change"/>
    <property type="evidence" value="ECO:0007669"/>
    <property type="project" value="UniProtKB-UniRule"/>
</dbReference>
<dbReference type="SMART" id="SM00387">
    <property type="entry name" value="HATPase_c"/>
    <property type="match status" value="1"/>
</dbReference>
<feature type="domain" description="Histidine kinase/HSP90-like ATPase" evidence="7">
    <location>
        <begin position="24"/>
        <end position="147"/>
    </location>
</feature>
<dbReference type="Gene3D" id="1.10.8.50">
    <property type="match status" value="1"/>
</dbReference>
<comment type="function">
    <text evidence="6">Relaxes both positive and negative superturns and exhibits a strong decatenase activity.</text>
</comment>
<keyword evidence="4 6" id="KW-0238">DNA-binding</keyword>
<dbReference type="SUPFAM" id="SSF46946">
    <property type="entry name" value="S13-like H2TH domain"/>
    <property type="match status" value="1"/>
</dbReference>
<accession>A0A7C4D317</accession>
<dbReference type="InterPro" id="IPR020568">
    <property type="entry name" value="Ribosomal_Su5_D2-typ_SF"/>
</dbReference>
<evidence type="ECO:0000256" key="2">
    <source>
        <dbReference type="ARBA" id="ARBA00022840"/>
    </source>
</evidence>
<keyword evidence="1 6" id="KW-0547">Nucleotide-binding</keyword>